<reference evidence="2" key="2">
    <citation type="journal article" date="2002" name="Nucleic Acids Res.">
        <title>Minisatellite instability at the Adh locus reveals somatic polymorphism in amphioxus.</title>
        <authorList>
            <person name="Canestro C."/>
            <person name="Gonzalez-Duarte R."/>
            <person name="Albalat R."/>
        </authorList>
    </citation>
    <scope>NUCLEOTIDE SEQUENCE</scope>
</reference>
<evidence type="ECO:0000256" key="1">
    <source>
        <dbReference type="SAM" id="MobiDB-lite"/>
    </source>
</evidence>
<evidence type="ECO:0000313" key="2">
    <source>
        <dbReference type="EMBL" id="AAK71877.1"/>
    </source>
</evidence>
<reference evidence="2" key="1">
    <citation type="journal article" date="2000" name="Eur. J. Biochem.">
        <title>Amphioxus alcohol dehydrogenase is a class 3 form of single type and of structural conservation but with unique developmental expression.</title>
        <authorList>
            <person name="Canestro C."/>
            <person name="Hjelmqvist L."/>
            <person name="Albalat R."/>
            <person name="Garcia-Fernandez J."/>
            <person name="Gonzalez-Duarte R."/>
            <person name="Jornvall H."/>
        </authorList>
    </citation>
    <scope>NUCLEOTIDE SEQUENCE</scope>
</reference>
<protein>
    <submittedName>
        <fullName evidence="2">Uncharacterized protein</fullName>
    </submittedName>
</protein>
<proteinExistence type="predicted"/>
<name>Q95ZU6_BRALA</name>
<feature type="region of interest" description="Disordered" evidence="1">
    <location>
        <begin position="1"/>
        <end position="29"/>
    </location>
</feature>
<dbReference type="AlphaFoldDB" id="Q95ZU6"/>
<sequence length="41" mass="4247">MVARLPGASESAVRASGYPPPLARSGKPAGMKLCNIKSFET</sequence>
<organism evidence="2">
    <name type="scientific">Branchiostoma lanceolatum</name>
    <name type="common">Common lancelet</name>
    <name type="synonym">Amphioxus lanceolatum</name>
    <dbReference type="NCBI Taxonomy" id="7740"/>
    <lineage>
        <taxon>Eukaryota</taxon>
        <taxon>Metazoa</taxon>
        <taxon>Chordata</taxon>
        <taxon>Cephalochordata</taxon>
        <taxon>Leptocardii</taxon>
        <taxon>Amphioxiformes</taxon>
        <taxon>Branchiostomatidae</taxon>
        <taxon>Branchiostoma</taxon>
    </lineage>
</organism>
<dbReference type="EMBL" id="AH009402">
    <property type="protein sequence ID" value="AAK71877.1"/>
    <property type="molecule type" value="Genomic_DNA"/>
</dbReference>
<accession>Q95ZU6</accession>